<evidence type="ECO:0000313" key="9">
    <source>
        <dbReference type="Proteomes" id="UP000325797"/>
    </source>
</evidence>
<evidence type="ECO:0000256" key="2">
    <source>
        <dbReference type="ARBA" id="ARBA00022529"/>
    </source>
</evidence>
<accession>A0A5J6N4Q1</accession>
<keyword evidence="9" id="KW-1185">Reference proteome</keyword>
<evidence type="ECO:0000256" key="4">
    <source>
        <dbReference type="ARBA" id="ARBA00022801"/>
    </source>
</evidence>
<dbReference type="Proteomes" id="UP000325797">
    <property type="component" value="Chromosome"/>
</dbReference>
<comment type="catalytic activity">
    <reaction evidence="1 7">
        <text>Hydrolysis of (1-&gt;4)-beta-linkages between N-acetylmuramic acid and N-acetyl-D-glucosamine residues in a peptidoglycan and between N-acetyl-D-glucosamine residues in chitodextrins.</text>
        <dbReference type="EC" id="3.2.1.17"/>
    </reaction>
</comment>
<proteinExistence type="inferred from homology"/>
<dbReference type="GO" id="GO:0031640">
    <property type="term" value="P:killing of cells of another organism"/>
    <property type="evidence" value="ECO:0007669"/>
    <property type="project" value="UniProtKB-KW"/>
</dbReference>
<dbReference type="PANTHER" id="PTHR38107">
    <property type="match status" value="1"/>
</dbReference>
<dbReference type="InterPro" id="IPR023346">
    <property type="entry name" value="Lysozyme-like_dom_sf"/>
</dbReference>
<dbReference type="GO" id="GO:0042742">
    <property type="term" value="P:defense response to bacterium"/>
    <property type="evidence" value="ECO:0007669"/>
    <property type="project" value="UniProtKB-KW"/>
</dbReference>
<dbReference type="RefSeq" id="WP_151119105.1">
    <property type="nucleotide sequence ID" value="NZ_CP042582.1"/>
</dbReference>
<dbReference type="GO" id="GO:0016998">
    <property type="term" value="P:cell wall macromolecule catabolic process"/>
    <property type="evidence" value="ECO:0007669"/>
    <property type="project" value="InterPro"/>
</dbReference>
<dbReference type="InterPro" id="IPR002196">
    <property type="entry name" value="Glyco_hydro_24"/>
</dbReference>
<comment type="similarity">
    <text evidence="7">Belongs to the glycosyl hydrolase 24 family.</text>
</comment>
<organism evidence="8 9">
    <name type="scientific">Hypericibacter adhaerens</name>
    <dbReference type="NCBI Taxonomy" id="2602016"/>
    <lineage>
        <taxon>Bacteria</taxon>
        <taxon>Pseudomonadati</taxon>
        <taxon>Pseudomonadota</taxon>
        <taxon>Alphaproteobacteria</taxon>
        <taxon>Rhodospirillales</taxon>
        <taxon>Dongiaceae</taxon>
        <taxon>Hypericibacter</taxon>
    </lineage>
</organism>
<dbReference type="GO" id="GO:0003796">
    <property type="term" value="F:lysozyme activity"/>
    <property type="evidence" value="ECO:0007669"/>
    <property type="project" value="UniProtKB-EC"/>
</dbReference>
<dbReference type="InterPro" id="IPR034690">
    <property type="entry name" value="Endolysin_T4_type"/>
</dbReference>
<evidence type="ECO:0000256" key="5">
    <source>
        <dbReference type="ARBA" id="ARBA00023200"/>
    </source>
</evidence>
<dbReference type="SUPFAM" id="SSF53955">
    <property type="entry name" value="Lysozyme-like"/>
    <property type="match status" value="1"/>
</dbReference>
<name>A0A5J6N4Q1_9PROT</name>
<dbReference type="PANTHER" id="PTHR38107:SF3">
    <property type="entry name" value="LYSOZYME RRRD-RELATED"/>
    <property type="match status" value="1"/>
</dbReference>
<gene>
    <name evidence="8" type="ORF">FRZ61_37020</name>
</gene>
<evidence type="ECO:0000256" key="7">
    <source>
        <dbReference type="RuleBase" id="RU003788"/>
    </source>
</evidence>
<dbReference type="OrthoDB" id="5327667at2"/>
<dbReference type="InterPro" id="IPR033907">
    <property type="entry name" value="Endolysin_autolysin"/>
</dbReference>
<keyword evidence="6 7" id="KW-0326">Glycosidase</keyword>
<evidence type="ECO:0000256" key="6">
    <source>
        <dbReference type="ARBA" id="ARBA00023295"/>
    </source>
</evidence>
<evidence type="ECO:0000256" key="1">
    <source>
        <dbReference type="ARBA" id="ARBA00000632"/>
    </source>
</evidence>
<protein>
    <recommendedName>
        <fullName evidence="7">Lysozyme</fullName>
        <ecNumber evidence="7">3.2.1.17</ecNumber>
    </recommendedName>
</protein>
<reference evidence="8 9" key="1">
    <citation type="submission" date="2019-08" db="EMBL/GenBank/DDBJ databases">
        <title>Hyperibacter terrae gen. nov., sp. nov. and Hyperibacter viscosus sp. nov., two new members in the family Rhodospirillaceae isolated from the rhizosphere of Hypericum perforatum.</title>
        <authorList>
            <person name="Noviana Z."/>
        </authorList>
    </citation>
    <scope>NUCLEOTIDE SEQUENCE [LARGE SCALE GENOMIC DNA]</scope>
    <source>
        <strain evidence="8 9">R5959</strain>
    </source>
</reference>
<dbReference type="CDD" id="cd00737">
    <property type="entry name" value="lyz_endolysin_autolysin"/>
    <property type="match status" value="1"/>
</dbReference>
<evidence type="ECO:0000313" key="8">
    <source>
        <dbReference type="EMBL" id="QEX23763.1"/>
    </source>
</evidence>
<keyword evidence="5" id="KW-1035">Host cytoplasm</keyword>
<dbReference type="InterPro" id="IPR051018">
    <property type="entry name" value="Bacteriophage_GH24"/>
</dbReference>
<keyword evidence="4 7" id="KW-0378">Hydrolase</keyword>
<keyword evidence="2 7" id="KW-0929">Antimicrobial</keyword>
<dbReference type="EC" id="3.2.1.17" evidence="7"/>
<dbReference type="GO" id="GO:0009253">
    <property type="term" value="P:peptidoglycan catabolic process"/>
    <property type="evidence" value="ECO:0007669"/>
    <property type="project" value="InterPro"/>
</dbReference>
<dbReference type="EMBL" id="CP042582">
    <property type="protein sequence ID" value="QEX23763.1"/>
    <property type="molecule type" value="Genomic_DNA"/>
</dbReference>
<dbReference type="InterPro" id="IPR023347">
    <property type="entry name" value="Lysozyme_dom_sf"/>
</dbReference>
<evidence type="ECO:0000256" key="3">
    <source>
        <dbReference type="ARBA" id="ARBA00022638"/>
    </source>
</evidence>
<dbReference type="KEGG" id="hadh:FRZ61_37020"/>
<keyword evidence="3 7" id="KW-0081">Bacteriolytic enzyme</keyword>
<dbReference type="Gene3D" id="1.10.530.40">
    <property type="match status" value="1"/>
</dbReference>
<dbReference type="Pfam" id="PF00959">
    <property type="entry name" value="Phage_lysozyme"/>
    <property type="match status" value="1"/>
</dbReference>
<dbReference type="AlphaFoldDB" id="A0A5J6N4Q1"/>
<sequence length="144" mass="15920">MRLGPRGLALIRSFESLRLEAYQDPVGVWTIGYGHTGPEVGPGNKVTEAEAERQLQHDLAEREPALSALLRDGIRPSEFDALLSFAFNLGVARLKGSTLLALHNQGDRLGAAKQFPLWDRAGGRELRGLLRRRFAEAALYLEDN</sequence>
<dbReference type="HAMAP" id="MF_04110">
    <property type="entry name" value="ENDOLYSIN_T4"/>
    <property type="match status" value="1"/>
</dbReference>